<dbReference type="Pfam" id="PF04794">
    <property type="entry name" value="YdjC"/>
    <property type="match status" value="1"/>
</dbReference>
<evidence type="ECO:0000313" key="7">
    <source>
        <dbReference type="Proteomes" id="UP000672934"/>
    </source>
</evidence>
<keyword evidence="5" id="KW-0119">Carbohydrate metabolism</keyword>
<dbReference type="PANTHER" id="PTHR31609:SF1">
    <property type="entry name" value="CARBOHYDRATE DEACETYLASE"/>
    <property type="match status" value="1"/>
</dbReference>
<dbReference type="InterPro" id="IPR006879">
    <property type="entry name" value="YdjC-like"/>
</dbReference>
<comment type="cofactor">
    <cofactor evidence="1">
        <name>Mg(2+)</name>
        <dbReference type="ChEBI" id="CHEBI:18420"/>
    </cofactor>
</comment>
<gene>
    <name evidence="6" type="primary">chbG</name>
    <name evidence="6" type="ORF">LMG31506_01666</name>
</gene>
<evidence type="ECO:0000256" key="4">
    <source>
        <dbReference type="ARBA" id="ARBA00022842"/>
    </source>
</evidence>
<dbReference type="GO" id="GO:0019213">
    <property type="term" value="F:deacetylase activity"/>
    <property type="evidence" value="ECO:0007669"/>
    <property type="project" value="TreeGrafter"/>
</dbReference>
<evidence type="ECO:0000256" key="1">
    <source>
        <dbReference type="ARBA" id="ARBA00001946"/>
    </source>
</evidence>
<keyword evidence="2" id="KW-0479">Metal-binding</keyword>
<dbReference type="EMBL" id="CAJPUY010000005">
    <property type="protein sequence ID" value="CAG2136430.1"/>
    <property type="molecule type" value="Genomic_DNA"/>
</dbReference>
<name>A0A916N2U1_9BURK</name>
<dbReference type="NCBIfam" id="TIGR03473">
    <property type="entry name" value="HpnK"/>
    <property type="match status" value="1"/>
</dbReference>
<dbReference type="PANTHER" id="PTHR31609">
    <property type="entry name" value="YDJC DEACETYLASE FAMILY MEMBER"/>
    <property type="match status" value="1"/>
</dbReference>
<sequence>MELAHRDGVLNAASLMVSAPEAADAVARARRLPSLRVGLHVVLADGPAMLPRAAIPDLVDAHGRFGSAMARDGCRFFFLPHVRRQLAAEIRAQFEAFAATGLPLDHVNTHKHFHLHPTVLSLILSIGREFGLRAVRLPLESDAPLLLRPWLALLRRRLRRAGIAHNDYVVGMARSGAMDEAVLLATLAKLPYGIGEIYLHPAVTSGAAIAPTMAGYRHADELAALLSPRVRAALDAAGVRRGGFADVLATA</sequence>
<dbReference type="Gene3D" id="3.20.20.370">
    <property type="entry name" value="Glycoside hydrolase/deacetylase"/>
    <property type="match status" value="1"/>
</dbReference>
<dbReference type="GO" id="GO:0046872">
    <property type="term" value="F:metal ion binding"/>
    <property type="evidence" value="ECO:0007669"/>
    <property type="project" value="UniProtKB-KW"/>
</dbReference>
<keyword evidence="3 6" id="KW-0378">Hydrolase</keyword>
<keyword evidence="4" id="KW-0460">Magnesium</keyword>
<protein>
    <submittedName>
        <fullName evidence="6">Chitooligosaccharide deacetylase</fullName>
        <ecNumber evidence="6">3.5.1.105</ecNumber>
    </submittedName>
</protein>
<dbReference type="SUPFAM" id="SSF88713">
    <property type="entry name" value="Glycoside hydrolase/deacetylase"/>
    <property type="match status" value="1"/>
</dbReference>
<proteinExistence type="predicted"/>
<dbReference type="EC" id="3.5.1.105" evidence="6"/>
<dbReference type="AlphaFoldDB" id="A0A916N2U1"/>
<reference evidence="6" key="1">
    <citation type="submission" date="2021-03" db="EMBL/GenBank/DDBJ databases">
        <authorList>
            <person name="Peeters C."/>
        </authorList>
    </citation>
    <scope>NUCLEOTIDE SEQUENCE</scope>
    <source>
        <strain evidence="6">LMG 31506</strain>
    </source>
</reference>
<accession>A0A916N2U1</accession>
<dbReference type="InterPro" id="IPR011330">
    <property type="entry name" value="Glyco_hydro/deAcase_b/a-brl"/>
</dbReference>
<dbReference type="GO" id="GO:0036311">
    <property type="term" value="F:chitin disaccharide deacetylase activity"/>
    <property type="evidence" value="ECO:0007669"/>
    <property type="project" value="UniProtKB-EC"/>
</dbReference>
<evidence type="ECO:0000256" key="5">
    <source>
        <dbReference type="ARBA" id="ARBA00023277"/>
    </source>
</evidence>
<dbReference type="GO" id="GO:0005975">
    <property type="term" value="P:carbohydrate metabolic process"/>
    <property type="evidence" value="ECO:0007669"/>
    <property type="project" value="InterPro"/>
</dbReference>
<organism evidence="6 7">
    <name type="scientific">Cupriavidus yeoncheonensis</name>
    <dbReference type="NCBI Taxonomy" id="1462994"/>
    <lineage>
        <taxon>Bacteria</taxon>
        <taxon>Pseudomonadati</taxon>
        <taxon>Pseudomonadota</taxon>
        <taxon>Betaproteobacteria</taxon>
        <taxon>Burkholderiales</taxon>
        <taxon>Burkholderiaceae</taxon>
        <taxon>Cupriavidus</taxon>
    </lineage>
</organism>
<evidence type="ECO:0000256" key="3">
    <source>
        <dbReference type="ARBA" id="ARBA00022801"/>
    </source>
</evidence>
<evidence type="ECO:0000313" key="6">
    <source>
        <dbReference type="EMBL" id="CAG2136430.1"/>
    </source>
</evidence>
<comment type="caution">
    <text evidence="6">The sequence shown here is derived from an EMBL/GenBank/DDBJ whole genome shotgun (WGS) entry which is preliminary data.</text>
</comment>
<dbReference type="InterPro" id="IPR017836">
    <property type="entry name" value="Hopanoid_biosynth-assoc_HpnK"/>
</dbReference>
<dbReference type="Proteomes" id="UP000672934">
    <property type="component" value="Unassembled WGS sequence"/>
</dbReference>
<keyword evidence="7" id="KW-1185">Reference proteome</keyword>
<evidence type="ECO:0000256" key="2">
    <source>
        <dbReference type="ARBA" id="ARBA00022723"/>
    </source>
</evidence>